<dbReference type="RefSeq" id="WP_181462676.1">
    <property type="nucleotide sequence ID" value="NZ_CP059275.1"/>
</dbReference>
<evidence type="ECO:0000313" key="3">
    <source>
        <dbReference type="Proteomes" id="UP000510868"/>
    </source>
</evidence>
<protein>
    <submittedName>
        <fullName evidence="2">Uncharacterized protein</fullName>
    </submittedName>
</protein>
<dbReference type="EMBL" id="CP059275">
    <property type="protein sequence ID" value="QLQ62052.1"/>
    <property type="molecule type" value="Genomic_DNA"/>
</dbReference>
<gene>
    <name evidence="2" type="ORF">HHK02_01630</name>
</gene>
<evidence type="ECO:0000256" key="1">
    <source>
        <dbReference type="SAM" id="Coils"/>
    </source>
</evidence>
<feature type="coiled-coil region" evidence="1">
    <location>
        <begin position="89"/>
        <end position="166"/>
    </location>
</feature>
<dbReference type="CDD" id="cd19958">
    <property type="entry name" value="pyocin_knob"/>
    <property type="match status" value="1"/>
</dbReference>
<reference evidence="2 3" key="1">
    <citation type="submission" date="2020-07" db="EMBL/GenBank/DDBJ databases">
        <title>Genome sequence of Lactobacillus reuteri CNEI-KCA3 isolated from the faeces of a reared-broiler chicken, South-East Nigeria, reveals presence of CRISPR arrays.</title>
        <authorList>
            <person name="Anukam K.C."/>
            <person name="Ibezim C.N."/>
            <person name="BeecK W.V."/>
            <person name="Allonsius C."/>
            <person name="Broek M.D."/>
            <person name="Tuyaerts I."/>
            <person name="Attama A."/>
            <person name="Esimone C.O."/>
            <person name="Lebeer S."/>
        </authorList>
    </citation>
    <scope>NUCLEOTIDE SEQUENCE [LARGE SCALE GENOMIC DNA]</scope>
    <source>
        <strain evidence="2 3">CNEI-KCA3</strain>
    </source>
</reference>
<accession>A0A7L6BIJ5</accession>
<dbReference type="Proteomes" id="UP000510868">
    <property type="component" value="Chromosome"/>
</dbReference>
<evidence type="ECO:0000313" key="2">
    <source>
        <dbReference type="EMBL" id="QLQ62052.1"/>
    </source>
</evidence>
<name>A0A7L6BIJ5_LIMRT</name>
<proteinExistence type="predicted"/>
<sequence length="1403" mass="157913">MEKTIKYLENGEYHYATVRSVGDLAQLKTNSKETLVEAINELWNGGGNADPSKAPKPEGYDQLVQDVADAVKNQQEISQQWIEWQNEEAQLTEERKQAYLQAMKEMQESIDKAKADAAALDDKTAKLDEQITKTFSDLDTSIQNMHEQLQKEADRMNQELIDTKSDLTKVRTDLQNAQLDNGRIHDELTNINGKFEHKVWQTDLDPLKEQIDRAETSVQQTKDELLGKASRQDLDTVTNTVSKLDTQLKETAKGVEISVKKDELGGEIAEALTNKTNILLGTRRFTTNNWQQREHVEICSDPWKGFLVAKQNSPIEGIQQAYDVKSGTTYTFSLFAKMDTLDDSNKPQIILAKNNLDTSLDTKIDVWRKEIDDITPDFKRYDLTFTPSEDCTIYPHVISNSNNPIFVCGYQLEIGKTSTPWEPNQEDVGDYVEKSEAQFNVYNDKIQALTEKQRQQGDTQEKLRTEVTQTAEGTKQVSENLKKTNDDITKLRGEFEVKADHMKSEYETYTNKAVGQISDSTLNLIRNSSFQNKDEDFAQWQNVSAKANVRQDENGLRWVELTQSGMTTDNIIGLTSNYFNIKQGKVTVAVDIKSGTKADLDIESVLTLELYDENKKRVDFTRLTLNDLGLNKSLLGDHQVHRGLYRLGIDRNDAKYMTVKAHLMRNGDLWFTNFSARLSSIDDGAYEPNPDDLNQQILKQNTKIEQNAKEVAIKANSVDVTRGIKSAIDGVDVGTINLATGTNKPFVMGYGIENTRWDDNSAYLPLPAKVKAGEILPQGDGFHFMLAKGKTYTQTIWIDTDASIIDSSKLQITWFTDDIGHNYQQAKLVRLGENSYKIISTYLWPGKSLKQVRLFDICQLNRVFDIERTGTYLKFRHPMLSEGNKSTDWSPSANDTSLEIKSAKNAAIKVSSDLIELSVRDISTSFNDKLNIKINEERAASQKFTTEGIEQVVSRVNEVNDHVSVLRSSTEATIKNLSDRVITEVNSLTTKDDNLIKSIDEINTKLTIAKGEIQSKVSETKLEDVLDGKGYATTSWAQSTFAQKKDSITLETVRANVKDLTRTQNIGTINIDDMRTEGHYFVENLIGNPMTGWVYVDVVGSRSDRIRQDVYSDVSQMHMNRVLVASKWTPWKEQVNVDNLISKINIAPEQITIASNKIMIDGNTDIHGDLRVDSVRLIGRHGLVDMSGDSGIAIVNEHGRLELNADEVKLGFTDKFAIGLQPTQLNFYDKKNDFTSQRLAGSVMLTKSNSIDADRCLSFVYNPRKEFNTFDDNGVAPSMSIGYYDPKTMVDPMYGGQIVDQIVFLSQDLKYTYADREGTCKKGIHFFDKVYAENDVSIKNNHSIDVSGASYIIFNGEKLRIGYVVDKKDGNVLSLYKVKPDGSVASGIGFTDHGTMIYGGIVQ</sequence>
<organism evidence="2 3">
    <name type="scientific">Limosilactobacillus reuteri</name>
    <name type="common">Lactobacillus reuteri</name>
    <dbReference type="NCBI Taxonomy" id="1598"/>
    <lineage>
        <taxon>Bacteria</taxon>
        <taxon>Bacillati</taxon>
        <taxon>Bacillota</taxon>
        <taxon>Bacilli</taxon>
        <taxon>Lactobacillales</taxon>
        <taxon>Lactobacillaceae</taxon>
        <taxon>Limosilactobacillus</taxon>
    </lineage>
</organism>
<keyword evidence="1" id="KW-0175">Coiled coil</keyword>